<dbReference type="PANTHER" id="PTHR12715:SF4">
    <property type="entry name" value="EAMA DOMAIN-CONTAINING PROTEIN"/>
    <property type="match status" value="1"/>
</dbReference>
<keyword evidence="1" id="KW-0472">Membrane</keyword>
<dbReference type="Proteomes" id="UP001595758">
    <property type="component" value="Unassembled WGS sequence"/>
</dbReference>
<feature type="transmembrane region" description="Helical" evidence="1">
    <location>
        <begin position="122"/>
        <end position="140"/>
    </location>
</feature>
<evidence type="ECO:0000256" key="1">
    <source>
        <dbReference type="SAM" id="Phobius"/>
    </source>
</evidence>
<comment type="caution">
    <text evidence="3">The sequence shown here is derived from an EMBL/GenBank/DDBJ whole genome shotgun (WGS) entry which is preliminary data.</text>
</comment>
<dbReference type="RefSeq" id="WP_382343881.1">
    <property type="nucleotide sequence ID" value="NZ_JBHSAB010000024.1"/>
</dbReference>
<feature type="transmembrane region" description="Helical" evidence="1">
    <location>
        <begin position="177"/>
        <end position="194"/>
    </location>
</feature>
<feature type="transmembrane region" description="Helical" evidence="1">
    <location>
        <begin position="67"/>
        <end position="87"/>
    </location>
</feature>
<reference evidence="4" key="1">
    <citation type="journal article" date="2019" name="Int. J. Syst. Evol. Microbiol.">
        <title>The Global Catalogue of Microorganisms (GCM) 10K type strain sequencing project: providing services to taxonomists for standard genome sequencing and annotation.</title>
        <authorList>
            <consortium name="The Broad Institute Genomics Platform"/>
            <consortium name="The Broad Institute Genome Sequencing Center for Infectious Disease"/>
            <person name="Wu L."/>
            <person name="Ma J."/>
        </authorList>
    </citation>
    <scope>NUCLEOTIDE SEQUENCE [LARGE SCALE GENOMIC DNA]</scope>
    <source>
        <strain evidence="4">CCUG 59858</strain>
    </source>
</reference>
<evidence type="ECO:0000313" key="3">
    <source>
        <dbReference type="EMBL" id="MFC3909555.1"/>
    </source>
</evidence>
<feature type="domain" description="EamA" evidence="2">
    <location>
        <begin position="10"/>
        <end position="138"/>
    </location>
</feature>
<keyword evidence="4" id="KW-1185">Reference proteome</keyword>
<evidence type="ECO:0000313" key="4">
    <source>
        <dbReference type="Proteomes" id="UP001595758"/>
    </source>
</evidence>
<feature type="transmembrane region" description="Helical" evidence="1">
    <location>
        <begin position="214"/>
        <end position="231"/>
    </location>
</feature>
<gene>
    <name evidence="3" type="ORF">ACFORL_10785</name>
</gene>
<feature type="transmembrane region" description="Helical" evidence="1">
    <location>
        <begin position="36"/>
        <end position="55"/>
    </location>
</feature>
<feature type="domain" description="EamA" evidence="2">
    <location>
        <begin position="149"/>
        <end position="281"/>
    </location>
</feature>
<dbReference type="Pfam" id="PF00892">
    <property type="entry name" value="EamA"/>
    <property type="match status" value="2"/>
</dbReference>
<dbReference type="Gene3D" id="1.10.3730.20">
    <property type="match status" value="1"/>
</dbReference>
<dbReference type="SUPFAM" id="SSF103481">
    <property type="entry name" value="Multidrug resistance efflux transporter EmrE"/>
    <property type="match status" value="2"/>
</dbReference>
<protein>
    <submittedName>
        <fullName evidence="3">DMT family transporter</fullName>
    </submittedName>
</protein>
<sequence length="301" mass="32706">MKLLTVGFSLIFTLIFWASAFVGIRVGLDSYSPGALALLRFLVASACMAIIYLCLPEKKKMRWADRVELLAIGAIGIGAYNICLNIGETEVTAGVASFVIGLMPVMTTLLAVLFLKERPGALTWWGILVSTIGLGLMILAEKHSSAGNGVFIILISSLSGAFYSITQKRYLRSYHPVAITSWVIWGGTLVLFWFAPELWRQFPYASHKATLTVVYLGIFPAALAYAAWCYVLDNMSASNASMYLYALPILSTIMGVAFLNEYPSVLSLSGGLLALAGALIATRFQQKTVKGNGRQFSLSSR</sequence>
<dbReference type="InterPro" id="IPR037185">
    <property type="entry name" value="EmrE-like"/>
</dbReference>
<organism evidence="3 4">
    <name type="scientific">Legionella dresdenensis</name>
    <dbReference type="NCBI Taxonomy" id="450200"/>
    <lineage>
        <taxon>Bacteria</taxon>
        <taxon>Pseudomonadati</taxon>
        <taxon>Pseudomonadota</taxon>
        <taxon>Gammaproteobacteria</taxon>
        <taxon>Legionellales</taxon>
        <taxon>Legionellaceae</taxon>
        <taxon>Legionella</taxon>
    </lineage>
</organism>
<dbReference type="EMBL" id="JBHSAB010000024">
    <property type="protein sequence ID" value="MFC3909555.1"/>
    <property type="molecule type" value="Genomic_DNA"/>
</dbReference>
<accession>A0ABV8CH26</accession>
<feature type="transmembrane region" description="Helical" evidence="1">
    <location>
        <begin position="93"/>
        <end position="115"/>
    </location>
</feature>
<dbReference type="InterPro" id="IPR052756">
    <property type="entry name" value="Alkyne_AA_exporter"/>
</dbReference>
<feature type="transmembrane region" description="Helical" evidence="1">
    <location>
        <begin position="265"/>
        <end position="284"/>
    </location>
</feature>
<keyword evidence="1" id="KW-1133">Transmembrane helix</keyword>
<dbReference type="InterPro" id="IPR000620">
    <property type="entry name" value="EamA_dom"/>
</dbReference>
<name>A0ABV8CH26_9GAMM</name>
<proteinExistence type="predicted"/>
<keyword evidence="1" id="KW-0812">Transmembrane</keyword>
<feature type="transmembrane region" description="Helical" evidence="1">
    <location>
        <begin position="243"/>
        <end position="259"/>
    </location>
</feature>
<evidence type="ECO:0000259" key="2">
    <source>
        <dbReference type="Pfam" id="PF00892"/>
    </source>
</evidence>
<dbReference type="PANTHER" id="PTHR12715">
    <property type="entry name" value="TRANSPORTER, DRUG/METABOLITE EXPORTER FAMILY"/>
    <property type="match status" value="1"/>
</dbReference>
<feature type="transmembrane region" description="Helical" evidence="1">
    <location>
        <begin position="146"/>
        <end position="165"/>
    </location>
</feature>